<protein>
    <recommendedName>
        <fullName evidence="3">Skp1-related protein</fullName>
    </recommendedName>
</protein>
<proteinExistence type="inferred from homology"/>
<dbReference type="InterPro" id="IPR016072">
    <property type="entry name" value="Skp1_comp_dimer"/>
</dbReference>
<dbReference type="SUPFAM" id="SSF54695">
    <property type="entry name" value="POZ domain"/>
    <property type="match status" value="1"/>
</dbReference>
<organism evidence="6 7">
    <name type="scientific">Ditylenchus dipsaci</name>
    <dbReference type="NCBI Taxonomy" id="166011"/>
    <lineage>
        <taxon>Eukaryota</taxon>
        <taxon>Metazoa</taxon>
        <taxon>Ecdysozoa</taxon>
        <taxon>Nematoda</taxon>
        <taxon>Chromadorea</taxon>
        <taxon>Rhabditida</taxon>
        <taxon>Tylenchina</taxon>
        <taxon>Tylenchomorpha</taxon>
        <taxon>Sphaerularioidea</taxon>
        <taxon>Anguinidae</taxon>
        <taxon>Anguininae</taxon>
        <taxon>Ditylenchus</taxon>
    </lineage>
</organism>
<keyword evidence="6" id="KW-1185">Reference proteome</keyword>
<dbReference type="PIRSF" id="PIRSF028729">
    <property type="entry name" value="E3_ubiquit_lig_SCF_Skp"/>
    <property type="match status" value="1"/>
</dbReference>
<feature type="domain" description="SKP1 component dimerisation" evidence="4">
    <location>
        <begin position="120"/>
        <end position="165"/>
    </location>
</feature>
<evidence type="ECO:0000313" key="6">
    <source>
        <dbReference type="Proteomes" id="UP000887574"/>
    </source>
</evidence>
<dbReference type="Proteomes" id="UP000887574">
    <property type="component" value="Unplaced"/>
</dbReference>
<dbReference type="Gene3D" id="3.30.710.10">
    <property type="entry name" value="Potassium Channel Kv1.1, Chain A"/>
    <property type="match status" value="1"/>
</dbReference>
<comment type="function">
    <text evidence="3">Probable essential component of SCF (SKP1-CUL1-F-box protein) E3 ubiquitin-protein ligase complexes, which mediate the ubiquitination and subsequent proteasomal degradation of target proteins. Regulates cell proliferation during embryonic and larval development.</text>
</comment>
<evidence type="ECO:0000313" key="8">
    <source>
        <dbReference type="WBParaSite" id="jg399.2"/>
    </source>
</evidence>
<feature type="domain" description="SKP1 component POZ" evidence="5">
    <location>
        <begin position="3"/>
        <end position="72"/>
    </location>
</feature>
<dbReference type="Pfam" id="PF01466">
    <property type="entry name" value="Skp1"/>
    <property type="match status" value="1"/>
</dbReference>
<dbReference type="PANTHER" id="PTHR11165">
    <property type="entry name" value="SKP1"/>
    <property type="match status" value="1"/>
</dbReference>
<evidence type="ECO:0000256" key="3">
    <source>
        <dbReference type="PIRNR" id="PIRNR028729"/>
    </source>
</evidence>
<dbReference type="InterPro" id="IPR011333">
    <property type="entry name" value="SKP1/BTB/POZ_sf"/>
</dbReference>
<comment type="similarity">
    <text evidence="1 3">Belongs to the SKP1 family.</text>
</comment>
<evidence type="ECO:0000313" key="7">
    <source>
        <dbReference type="WBParaSite" id="jg399.1"/>
    </source>
</evidence>
<sequence>MIKIQLKANDSEIFEVECNVIRLSSTLNDILNIRDLKLDAGGSDMLSEPTELDKVDGPTLGKVIEWCKYHVNDPLQTVKNTEMDEPRTDDIPAWDVEFLKGDQGMLFKLILAADYLGVRGLLDSTCKTVANMIKGKKPEEIRYMFNIENDFTPDEEAKIRAENGWVED</sequence>
<evidence type="ECO:0000256" key="1">
    <source>
        <dbReference type="ARBA" id="ARBA00009993"/>
    </source>
</evidence>
<dbReference type="CDD" id="cd18322">
    <property type="entry name" value="BTB_POZ_SKP1"/>
    <property type="match status" value="1"/>
</dbReference>
<dbReference type="InterPro" id="IPR001232">
    <property type="entry name" value="SKP1-like"/>
</dbReference>
<evidence type="ECO:0000259" key="4">
    <source>
        <dbReference type="Pfam" id="PF01466"/>
    </source>
</evidence>
<comment type="pathway">
    <text evidence="3">Protein modification; protein ubiquitination.</text>
</comment>
<evidence type="ECO:0000259" key="5">
    <source>
        <dbReference type="Pfam" id="PF03931"/>
    </source>
</evidence>
<keyword evidence="2 3" id="KW-0833">Ubl conjugation pathway</keyword>
<dbReference type="AlphaFoldDB" id="A0A915ED00"/>
<dbReference type="InterPro" id="IPR016897">
    <property type="entry name" value="SKP1"/>
</dbReference>
<dbReference type="Pfam" id="PF03931">
    <property type="entry name" value="Skp1_POZ"/>
    <property type="match status" value="1"/>
</dbReference>
<dbReference type="InterPro" id="IPR016073">
    <property type="entry name" value="Skp1_comp_POZ"/>
</dbReference>
<name>A0A915ED00_9BILA</name>
<evidence type="ECO:0000256" key="2">
    <source>
        <dbReference type="ARBA" id="ARBA00022786"/>
    </source>
</evidence>
<dbReference type="FunFam" id="3.30.710.10:FF:000026">
    <property type="entry name" value="E3 ubiquitin ligase complex SCF subunit"/>
    <property type="match status" value="1"/>
</dbReference>
<reference evidence="7 8" key="1">
    <citation type="submission" date="2022-11" db="UniProtKB">
        <authorList>
            <consortium name="WormBaseParasite"/>
        </authorList>
    </citation>
    <scope>IDENTIFICATION</scope>
</reference>
<dbReference type="WBParaSite" id="jg399.2">
    <property type="protein sequence ID" value="jg399.2"/>
    <property type="gene ID" value="jg399"/>
</dbReference>
<dbReference type="WBParaSite" id="jg399.1">
    <property type="protein sequence ID" value="jg399.1"/>
    <property type="gene ID" value="jg399"/>
</dbReference>
<dbReference type="SMART" id="SM00512">
    <property type="entry name" value="Skp1"/>
    <property type="match status" value="1"/>
</dbReference>
<dbReference type="SUPFAM" id="SSF81382">
    <property type="entry name" value="Skp1 dimerisation domain-like"/>
    <property type="match status" value="1"/>
</dbReference>
<dbReference type="InterPro" id="IPR036296">
    <property type="entry name" value="SKP1-like_dim_sf"/>
</dbReference>
<dbReference type="GO" id="GO:0006511">
    <property type="term" value="P:ubiquitin-dependent protein catabolic process"/>
    <property type="evidence" value="ECO:0007669"/>
    <property type="project" value="InterPro"/>
</dbReference>
<accession>A0A915ED00</accession>